<organism evidence="3">
    <name type="scientific">Leptolyngbya sp. NK1-12</name>
    <dbReference type="NCBI Taxonomy" id="2547451"/>
    <lineage>
        <taxon>Bacteria</taxon>
        <taxon>Bacillati</taxon>
        <taxon>Cyanobacteriota</taxon>
        <taxon>Cyanophyceae</taxon>
        <taxon>Leptolyngbyales</taxon>
        <taxon>Leptolyngbyaceae</taxon>
        <taxon>Leptolyngbya group</taxon>
        <taxon>Leptolyngbya</taxon>
    </lineage>
</organism>
<sequence length="339" mass="35433">MTQLPYKSNSSFRRNSMDDVLANVVGSTFNDNGTFDNEGVFHPRLVGAAGDDTIIGFAGEDILEGLGGNDHLLGGSENDALDGGIGIDQMEGGAGNDTYFVDASTDIVIEAADLGFDIVFTNTSFTLSANVENLTLISGGVDGGGLPLAWRGTGNDLHNRIQGNERGNFLVGLAGDDRLIGGRGGDTLRGGIHTDRLFGEADNDLLEGEQGNDFLEGAAGLDTIKGASGGALGKGVSEQDSLLGGTGADEFVLADQNDVFYVGGKNGDYALIQDFTREDKIFLEGSASKYVLGGRPLGFNGTGIYRDLDNNGQLGRADDLVAIVRNSPTNFSLSQLNYL</sequence>
<evidence type="ECO:0000313" key="3">
    <source>
        <dbReference type="EMBL" id="WNZ27708.1"/>
    </source>
</evidence>
<dbReference type="PANTHER" id="PTHR38340">
    <property type="entry name" value="S-LAYER PROTEIN"/>
    <property type="match status" value="1"/>
</dbReference>
<dbReference type="Pfam" id="PF00353">
    <property type="entry name" value="HemolysinCabind"/>
    <property type="match status" value="5"/>
</dbReference>
<dbReference type="RefSeq" id="WP_316436153.1">
    <property type="nucleotide sequence ID" value="NZ_CP053587.1"/>
</dbReference>
<keyword evidence="2" id="KW-0964">Secreted</keyword>
<dbReference type="InterPro" id="IPR018511">
    <property type="entry name" value="Hemolysin-typ_Ca-bd_CS"/>
</dbReference>
<dbReference type="InterPro" id="IPR011049">
    <property type="entry name" value="Serralysin-like_metalloprot_C"/>
</dbReference>
<dbReference type="Gene3D" id="2.150.10.10">
    <property type="entry name" value="Serralysin-like metalloprotease, C-terminal"/>
    <property type="match status" value="2"/>
</dbReference>
<name>A0AA97ASU8_9CYAN</name>
<evidence type="ECO:0000256" key="1">
    <source>
        <dbReference type="ARBA" id="ARBA00004613"/>
    </source>
</evidence>
<dbReference type="PRINTS" id="PR00313">
    <property type="entry name" value="CABNDNGRPT"/>
</dbReference>
<evidence type="ECO:0000256" key="2">
    <source>
        <dbReference type="ARBA" id="ARBA00022525"/>
    </source>
</evidence>
<dbReference type="PROSITE" id="PS00330">
    <property type="entry name" value="HEMOLYSIN_CALCIUM"/>
    <property type="match status" value="1"/>
</dbReference>
<proteinExistence type="predicted"/>
<dbReference type="GO" id="GO:0005509">
    <property type="term" value="F:calcium ion binding"/>
    <property type="evidence" value="ECO:0007669"/>
    <property type="project" value="InterPro"/>
</dbReference>
<comment type="subcellular location">
    <subcellularLocation>
        <location evidence="1">Secreted</location>
    </subcellularLocation>
</comment>
<evidence type="ECO:0008006" key="4">
    <source>
        <dbReference type="Google" id="ProtNLM"/>
    </source>
</evidence>
<dbReference type="InterPro" id="IPR001343">
    <property type="entry name" value="Hemolysn_Ca-bd"/>
</dbReference>
<dbReference type="InterPro" id="IPR050557">
    <property type="entry name" value="RTX_toxin/Mannuronan_C5-epim"/>
</dbReference>
<protein>
    <recommendedName>
        <fullName evidence="4">Calcium-binding protein</fullName>
    </recommendedName>
</protein>
<dbReference type="SUPFAM" id="SSF51120">
    <property type="entry name" value="beta-Roll"/>
    <property type="match status" value="2"/>
</dbReference>
<gene>
    <name evidence="3" type="ORF">HJG54_33215</name>
</gene>
<dbReference type="PANTHER" id="PTHR38340:SF1">
    <property type="entry name" value="S-LAYER PROTEIN"/>
    <property type="match status" value="1"/>
</dbReference>
<dbReference type="AlphaFoldDB" id="A0AA97ASU8"/>
<dbReference type="GO" id="GO:0005576">
    <property type="term" value="C:extracellular region"/>
    <property type="evidence" value="ECO:0007669"/>
    <property type="project" value="UniProtKB-SubCell"/>
</dbReference>
<reference evidence="3" key="1">
    <citation type="submission" date="2020-05" db="EMBL/GenBank/DDBJ databases">
        <authorList>
            <person name="Zhu T."/>
            <person name="Keshari N."/>
            <person name="Lu X."/>
        </authorList>
    </citation>
    <scope>NUCLEOTIDE SEQUENCE</scope>
    <source>
        <strain evidence="3">NK1-12</strain>
    </source>
</reference>
<accession>A0AA97ASU8</accession>
<dbReference type="EMBL" id="CP053587">
    <property type="protein sequence ID" value="WNZ27708.1"/>
    <property type="molecule type" value="Genomic_DNA"/>
</dbReference>